<dbReference type="OrthoDB" id="3753180at2759"/>
<dbReference type="EMBL" id="CP089277">
    <property type="protein sequence ID" value="USP78802.1"/>
    <property type="molecule type" value="Genomic_DNA"/>
</dbReference>
<evidence type="ECO:0000256" key="1">
    <source>
        <dbReference type="SAM" id="SignalP"/>
    </source>
</evidence>
<proteinExistence type="predicted"/>
<protein>
    <submittedName>
        <fullName evidence="2">Uncharacterized protein</fullName>
    </submittedName>
</protein>
<evidence type="ECO:0000313" key="2">
    <source>
        <dbReference type="EMBL" id="USP78802.1"/>
    </source>
</evidence>
<feature type="signal peptide" evidence="1">
    <location>
        <begin position="1"/>
        <end position="16"/>
    </location>
</feature>
<sequence length="210" mass="22382">MRFTLLISALAATALATPLAIRQTNMTGESDSWQPAPDTQASCDEKTEKHISFMRGPPLETVINNACAAMMPVCAYHDRLPEGTACAATIDFKLDGPKTSTQHANVIDKDGNSIADWDVKCKHLLEPVNLDHTDVFLVDVTPAAQPENSAGVFWQRVDCYGYFHQILDKSSPDGCHTEAGSGVGALGVGGETPLAGTVFNVTIAPRQGSP</sequence>
<dbReference type="Proteomes" id="UP001056012">
    <property type="component" value="Chromosome 4"/>
</dbReference>
<reference evidence="2" key="1">
    <citation type="submission" date="2021-12" db="EMBL/GenBank/DDBJ databases">
        <title>Curvularia clavata genome.</title>
        <authorList>
            <person name="Cao Y."/>
        </authorList>
    </citation>
    <scope>NUCLEOTIDE SEQUENCE</scope>
    <source>
        <strain evidence="2">Yc1106</strain>
    </source>
</reference>
<keyword evidence="3" id="KW-1185">Reference proteome</keyword>
<keyword evidence="1" id="KW-0732">Signal</keyword>
<organism evidence="2 3">
    <name type="scientific">Curvularia clavata</name>
    <dbReference type="NCBI Taxonomy" id="95742"/>
    <lineage>
        <taxon>Eukaryota</taxon>
        <taxon>Fungi</taxon>
        <taxon>Dikarya</taxon>
        <taxon>Ascomycota</taxon>
        <taxon>Pezizomycotina</taxon>
        <taxon>Dothideomycetes</taxon>
        <taxon>Pleosporomycetidae</taxon>
        <taxon>Pleosporales</taxon>
        <taxon>Pleosporineae</taxon>
        <taxon>Pleosporaceae</taxon>
        <taxon>Curvularia</taxon>
    </lineage>
</organism>
<gene>
    <name evidence="2" type="ORF">yc1106_06076</name>
</gene>
<dbReference type="AlphaFoldDB" id="A0A9Q9DTI2"/>
<accession>A0A9Q9DTI2</accession>
<dbReference type="VEuPathDB" id="FungiDB:yc1106_06076"/>
<evidence type="ECO:0000313" key="3">
    <source>
        <dbReference type="Proteomes" id="UP001056012"/>
    </source>
</evidence>
<feature type="chain" id="PRO_5040447121" evidence="1">
    <location>
        <begin position="17"/>
        <end position="210"/>
    </location>
</feature>
<name>A0A9Q9DTI2_CURCL</name>